<evidence type="ECO:0000313" key="8">
    <source>
        <dbReference type="Proteomes" id="UP000321907"/>
    </source>
</evidence>
<protein>
    <submittedName>
        <fullName evidence="7">VanZ family protein</fullName>
    </submittedName>
</protein>
<evidence type="ECO:0000256" key="2">
    <source>
        <dbReference type="ARBA" id="ARBA00022692"/>
    </source>
</evidence>
<dbReference type="EMBL" id="VOXD01000019">
    <property type="protein sequence ID" value="TXF88811.1"/>
    <property type="molecule type" value="Genomic_DNA"/>
</dbReference>
<accession>A0A5C7FTP8</accession>
<comment type="subcellular location">
    <subcellularLocation>
        <location evidence="1">Membrane</location>
        <topology evidence="1">Multi-pass membrane protein</topology>
    </subcellularLocation>
</comment>
<reference evidence="7 8" key="1">
    <citation type="submission" date="2019-08" db="EMBL/GenBank/DDBJ databases">
        <title>Lewinella sp. strain SSH13 Genome sequencing and assembly.</title>
        <authorList>
            <person name="Kim I."/>
        </authorList>
    </citation>
    <scope>NUCLEOTIDE SEQUENCE [LARGE SCALE GENOMIC DNA]</scope>
    <source>
        <strain evidence="7 8">SSH13</strain>
    </source>
</reference>
<dbReference type="Pfam" id="PF04892">
    <property type="entry name" value="VanZ"/>
    <property type="match status" value="1"/>
</dbReference>
<evidence type="ECO:0000259" key="6">
    <source>
        <dbReference type="Pfam" id="PF04892"/>
    </source>
</evidence>
<name>A0A5C7FTP8_9BACT</name>
<dbReference type="Gene3D" id="1.20.1540.10">
    <property type="entry name" value="Rhomboid-like"/>
    <property type="match status" value="1"/>
</dbReference>
<feature type="transmembrane region" description="Helical" evidence="5">
    <location>
        <begin position="21"/>
        <end position="37"/>
    </location>
</feature>
<dbReference type="PANTHER" id="PTHR28008:SF1">
    <property type="entry name" value="DOMAIN PROTEIN, PUTATIVE (AFU_ORTHOLOGUE AFUA_3G10980)-RELATED"/>
    <property type="match status" value="1"/>
</dbReference>
<feature type="transmembrane region" description="Helical" evidence="5">
    <location>
        <begin position="82"/>
        <end position="103"/>
    </location>
</feature>
<gene>
    <name evidence="7" type="ORF">FUA23_13255</name>
</gene>
<feature type="domain" description="VanZ-like" evidence="6">
    <location>
        <begin position="35"/>
        <end position="132"/>
    </location>
</feature>
<dbReference type="PANTHER" id="PTHR28008">
    <property type="entry name" value="DOMAIN PROTEIN, PUTATIVE (AFU_ORTHOLOGUE AFUA_3G10980)-RELATED"/>
    <property type="match status" value="1"/>
</dbReference>
<organism evidence="7 8">
    <name type="scientific">Neolewinella aurantiaca</name>
    <dbReference type="NCBI Taxonomy" id="2602767"/>
    <lineage>
        <taxon>Bacteria</taxon>
        <taxon>Pseudomonadati</taxon>
        <taxon>Bacteroidota</taxon>
        <taxon>Saprospiria</taxon>
        <taxon>Saprospirales</taxon>
        <taxon>Lewinellaceae</taxon>
        <taxon>Neolewinella</taxon>
    </lineage>
</organism>
<dbReference type="InterPro" id="IPR006976">
    <property type="entry name" value="VanZ-like"/>
</dbReference>
<feature type="transmembrane region" description="Helical" evidence="5">
    <location>
        <begin position="115"/>
        <end position="132"/>
    </location>
</feature>
<proteinExistence type="predicted"/>
<dbReference type="Proteomes" id="UP000321907">
    <property type="component" value="Unassembled WGS sequence"/>
</dbReference>
<keyword evidence="4 5" id="KW-0472">Membrane</keyword>
<evidence type="ECO:0000313" key="7">
    <source>
        <dbReference type="EMBL" id="TXF88811.1"/>
    </source>
</evidence>
<feature type="transmembrane region" description="Helical" evidence="5">
    <location>
        <begin position="57"/>
        <end position="75"/>
    </location>
</feature>
<dbReference type="GO" id="GO:0016020">
    <property type="term" value="C:membrane"/>
    <property type="evidence" value="ECO:0007669"/>
    <property type="project" value="UniProtKB-SubCell"/>
</dbReference>
<dbReference type="NCBIfam" id="NF037970">
    <property type="entry name" value="vanZ_1"/>
    <property type="match status" value="1"/>
</dbReference>
<keyword evidence="3 5" id="KW-1133">Transmembrane helix</keyword>
<keyword evidence="2 5" id="KW-0812">Transmembrane</keyword>
<evidence type="ECO:0000256" key="3">
    <source>
        <dbReference type="ARBA" id="ARBA00022989"/>
    </source>
</evidence>
<evidence type="ECO:0000256" key="4">
    <source>
        <dbReference type="ARBA" id="ARBA00023136"/>
    </source>
</evidence>
<evidence type="ECO:0000256" key="1">
    <source>
        <dbReference type="ARBA" id="ARBA00004141"/>
    </source>
</evidence>
<dbReference type="SUPFAM" id="SSF144091">
    <property type="entry name" value="Rhomboid-like"/>
    <property type="match status" value="1"/>
</dbReference>
<dbReference type="AlphaFoldDB" id="A0A5C7FTP8"/>
<dbReference type="OrthoDB" id="5472246at2"/>
<comment type="caution">
    <text evidence="7">The sequence shown here is derived from an EMBL/GenBank/DDBJ whole genome shotgun (WGS) entry which is preliminary data.</text>
</comment>
<sequence length="148" mass="16193">MEHPPKKYPKASSSRKQRIQWFASGAYTLFLIVVSLLPGGNVPSIPDWFSLFSPDKVAHFGAYGVFALLLSVTFSEGRIKWVILRSVFIAAGFGVLMEILQGISGTGRHFDPVDMVANLLGAVLGGLVYYLFKLLRKKTSATAADLND</sequence>
<dbReference type="InterPro" id="IPR035952">
    <property type="entry name" value="Rhomboid-like_sf"/>
</dbReference>
<keyword evidence="8" id="KW-1185">Reference proteome</keyword>
<evidence type="ECO:0000256" key="5">
    <source>
        <dbReference type="SAM" id="Phobius"/>
    </source>
</evidence>